<comment type="similarity">
    <text evidence="3">Belongs to the cytochrome P450 family.</text>
</comment>
<keyword evidence="10" id="KW-1185">Reference proteome</keyword>
<evidence type="ECO:0000313" key="10">
    <source>
        <dbReference type="Proteomes" id="UP000383932"/>
    </source>
</evidence>
<evidence type="ECO:0000256" key="7">
    <source>
        <dbReference type="ARBA" id="ARBA00023004"/>
    </source>
</evidence>
<dbReference type="SUPFAM" id="SSF48264">
    <property type="entry name" value="Cytochrome P450"/>
    <property type="match status" value="1"/>
</dbReference>
<proteinExistence type="inferred from homology"/>
<keyword evidence="4" id="KW-0349">Heme</keyword>
<dbReference type="InterPro" id="IPR001128">
    <property type="entry name" value="Cyt_P450"/>
</dbReference>
<comment type="cofactor">
    <cofactor evidence="1">
        <name>heme</name>
        <dbReference type="ChEBI" id="CHEBI:30413"/>
    </cofactor>
</comment>
<keyword evidence="5" id="KW-0479">Metal-binding</keyword>
<dbReference type="AlphaFoldDB" id="A0A5N5Q9Q6"/>
<dbReference type="PANTHER" id="PTHR24305:SF166">
    <property type="entry name" value="CYTOCHROME P450 12A4, MITOCHONDRIAL-RELATED"/>
    <property type="match status" value="1"/>
</dbReference>
<name>A0A5N5Q9Q6_9AGAM</name>
<comment type="caution">
    <text evidence="9">The sequence shown here is derived from an EMBL/GenBank/DDBJ whole genome shotgun (WGS) entry which is preliminary data.</text>
</comment>
<comment type="pathway">
    <text evidence="2">Secondary metabolite biosynthesis.</text>
</comment>
<keyword evidence="7" id="KW-0408">Iron</keyword>
<keyword evidence="8" id="KW-0503">Monooxygenase</keyword>
<dbReference type="PANTHER" id="PTHR24305">
    <property type="entry name" value="CYTOCHROME P450"/>
    <property type="match status" value="1"/>
</dbReference>
<evidence type="ECO:0000256" key="4">
    <source>
        <dbReference type="ARBA" id="ARBA00022617"/>
    </source>
</evidence>
<dbReference type="InterPro" id="IPR050121">
    <property type="entry name" value="Cytochrome_P450_monoxygenase"/>
</dbReference>
<evidence type="ECO:0000256" key="5">
    <source>
        <dbReference type="ARBA" id="ARBA00022723"/>
    </source>
</evidence>
<evidence type="ECO:0000256" key="8">
    <source>
        <dbReference type="ARBA" id="ARBA00023033"/>
    </source>
</evidence>
<evidence type="ECO:0000256" key="6">
    <source>
        <dbReference type="ARBA" id="ARBA00023002"/>
    </source>
</evidence>
<dbReference type="GO" id="GO:0016705">
    <property type="term" value="F:oxidoreductase activity, acting on paired donors, with incorporation or reduction of molecular oxygen"/>
    <property type="evidence" value="ECO:0007669"/>
    <property type="project" value="InterPro"/>
</dbReference>
<evidence type="ECO:0000256" key="2">
    <source>
        <dbReference type="ARBA" id="ARBA00005179"/>
    </source>
</evidence>
<dbReference type="Proteomes" id="UP000383932">
    <property type="component" value="Unassembled WGS sequence"/>
</dbReference>
<organism evidence="9 10">
    <name type="scientific">Ceratobasidium theobromae</name>
    <dbReference type="NCBI Taxonomy" id="1582974"/>
    <lineage>
        <taxon>Eukaryota</taxon>
        <taxon>Fungi</taxon>
        <taxon>Dikarya</taxon>
        <taxon>Basidiomycota</taxon>
        <taxon>Agaricomycotina</taxon>
        <taxon>Agaricomycetes</taxon>
        <taxon>Cantharellales</taxon>
        <taxon>Ceratobasidiaceae</taxon>
        <taxon>Ceratobasidium</taxon>
    </lineage>
</organism>
<sequence length="510" mass="57916">MTRKFPIEMSLPHPMFGPNQLNSLFYAIAEYIRTDPFKCLAVLVLLLIGYTFRRFVTPSVYPNIDGPARGHIIFGHLLKLFSPSEVEFHEELQETYGSVTKVQGFFGKENLYVSDPRFLHEIVVKEPDAAFTHPSYFHAINAASFGPGLGACGREEHRAQRKMLNPVFGTQHIKSCAFHSLRSIYELMHYRLILVVPVFHEIAQKMKDAISNEMGEAQTKELDLLRWCSAAALEMLGRAGLGHSFGVLDGTESVYIRAIKTFLPEVMRLGPLMGVFPFIYRITPTWIGPKLAKWSPAANVRNIKKIIDIQEKQAQTILAERRAALRDHQGADEPRDLMSVLLRTNMEANEEDRLSDAEILGQMNTLVFAGHELPSSAIARIIHILSQNPSIQDRLRAEITEAPESMTYEEVNSLPYLDAICREALRLFPPTTFMERETNEDRTIPLRYPVKGKDGKEIREIRVRKAADLPAPPYRETWGKDANEFRPERWLQDLPNSVIDAKLPGVYSST</sequence>
<keyword evidence="6" id="KW-0560">Oxidoreductase</keyword>
<dbReference type="Pfam" id="PF00067">
    <property type="entry name" value="p450"/>
    <property type="match status" value="1"/>
</dbReference>
<dbReference type="EMBL" id="SSOP01000545">
    <property type="protein sequence ID" value="KAB5588161.1"/>
    <property type="molecule type" value="Genomic_DNA"/>
</dbReference>
<evidence type="ECO:0000256" key="1">
    <source>
        <dbReference type="ARBA" id="ARBA00001971"/>
    </source>
</evidence>
<dbReference type="GO" id="GO:0005506">
    <property type="term" value="F:iron ion binding"/>
    <property type="evidence" value="ECO:0007669"/>
    <property type="project" value="InterPro"/>
</dbReference>
<evidence type="ECO:0000256" key="3">
    <source>
        <dbReference type="ARBA" id="ARBA00010617"/>
    </source>
</evidence>
<dbReference type="GO" id="GO:0020037">
    <property type="term" value="F:heme binding"/>
    <property type="evidence" value="ECO:0007669"/>
    <property type="project" value="InterPro"/>
</dbReference>
<reference evidence="9 10" key="1">
    <citation type="journal article" date="2019" name="Fungal Biol. Biotechnol.">
        <title>Draft genome sequence of fastidious pathogen Ceratobasidium theobromae, which causes vascular-streak dieback in Theobroma cacao.</title>
        <authorList>
            <person name="Ali S.S."/>
            <person name="Asman A."/>
            <person name="Shao J."/>
            <person name="Firmansyah A.P."/>
            <person name="Susilo A.W."/>
            <person name="Rosmana A."/>
            <person name="McMahon P."/>
            <person name="Junaid M."/>
            <person name="Guest D."/>
            <person name="Kheng T.Y."/>
            <person name="Meinhardt L.W."/>
            <person name="Bailey B.A."/>
        </authorList>
    </citation>
    <scope>NUCLEOTIDE SEQUENCE [LARGE SCALE GENOMIC DNA]</scope>
    <source>
        <strain evidence="9 10">CT2</strain>
    </source>
</reference>
<gene>
    <name evidence="9" type="ORF">CTheo_8395</name>
</gene>
<evidence type="ECO:0000313" key="9">
    <source>
        <dbReference type="EMBL" id="KAB5588161.1"/>
    </source>
</evidence>
<protein>
    <submittedName>
        <fullName evidence="9">Cytochrome P450 family protein</fullName>
    </submittedName>
</protein>
<dbReference type="InterPro" id="IPR036396">
    <property type="entry name" value="Cyt_P450_sf"/>
</dbReference>
<dbReference type="GO" id="GO:0004497">
    <property type="term" value="F:monooxygenase activity"/>
    <property type="evidence" value="ECO:0007669"/>
    <property type="project" value="UniProtKB-KW"/>
</dbReference>
<accession>A0A5N5Q9Q6</accession>
<dbReference type="OrthoDB" id="1470350at2759"/>
<dbReference type="Gene3D" id="1.10.630.10">
    <property type="entry name" value="Cytochrome P450"/>
    <property type="match status" value="1"/>
</dbReference>